<keyword evidence="2" id="KW-1133">Transmembrane helix</keyword>
<reference evidence="3 4" key="1">
    <citation type="submission" date="2020-08" db="EMBL/GenBank/DDBJ databases">
        <title>Novel species isolated from subtropical streams in China.</title>
        <authorList>
            <person name="Lu H."/>
        </authorList>
    </citation>
    <scope>NUCLEOTIDE SEQUENCE [LARGE SCALE GENOMIC DNA]</scope>
    <source>
        <strain evidence="3 4">KCTC 52442</strain>
    </source>
</reference>
<keyword evidence="4" id="KW-1185">Reference proteome</keyword>
<evidence type="ECO:0000256" key="1">
    <source>
        <dbReference type="SAM" id="Coils"/>
    </source>
</evidence>
<protein>
    <submittedName>
        <fullName evidence="3">Uncharacterized protein</fullName>
    </submittedName>
</protein>
<evidence type="ECO:0000313" key="3">
    <source>
        <dbReference type="EMBL" id="MBC3831872.1"/>
    </source>
</evidence>
<evidence type="ECO:0000313" key="4">
    <source>
        <dbReference type="Proteomes" id="UP000643610"/>
    </source>
</evidence>
<sequence length="362" mass="41928">MIDGMLNLTELEVTRAISAISAAKESLPSSDPRMEVFQLIIEGLVSIQNSTVNDFNKTYFLEVHATSFADSIKNINSTTEFSEDKIFWLIFHIYVVFKERSFREGLFSNFILRIESYFDSNISSLTSEQKIRMEFLRLNLPRHLLNQSAKTLVQEHSIMISDGIEKLEKINSKINEWEGKITQWKSRAENLENNLKESAEKLNFVGLAKAFSNLIDEKNEEKKLQIKWMTIFGIFLLLLPIFSKLTTSYLNVELKFELTALSYIMPFIIAELILLYFFRIFLHNFYSIKAQLLQLKLRHSLCAFIEGYAEFIEKSKKSGDAKLFEKFEAMIFSGISPDPQNVPSHFDGIEQISKIIKEFKGQ</sequence>
<proteinExistence type="predicted"/>
<evidence type="ECO:0000256" key="2">
    <source>
        <dbReference type="SAM" id="Phobius"/>
    </source>
</evidence>
<feature type="coiled-coil region" evidence="1">
    <location>
        <begin position="167"/>
        <end position="201"/>
    </location>
</feature>
<comment type="caution">
    <text evidence="3">The sequence shown here is derived from an EMBL/GenBank/DDBJ whole genome shotgun (WGS) entry which is preliminary data.</text>
</comment>
<name>A0ABR6XQX7_9BURK</name>
<feature type="transmembrane region" description="Helical" evidence="2">
    <location>
        <begin position="263"/>
        <end position="282"/>
    </location>
</feature>
<gene>
    <name evidence="3" type="ORF">H8K33_10165</name>
</gene>
<accession>A0ABR6XQX7</accession>
<keyword evidence="1" id="KW-0175">Coiled coil</keyword>
<organism evidence="3 4">
    <name type="scientific">Undibacterium amnicola</name>
    <dbReference type="NCBI Taxonomy" id="1834038"/>
    <lineage>
        <taxon>Bacteria</taxon>
        <taxon>Pseudomonadati</taxon>
        <taxon>Pseudomonadota</taxon>
        <taxon>Betaproteobacteria</taxon>
        <taxon>Burkholderiales</taxon>
        <taxon>Oxalobacteraceae</taxon>
        <taxon>Undibacterium</taxon>
    </lineage>
</organism>
<dbReference type="Proteomes" id="UP000643610">
    <property type="component" value="Unassembled WGS sequence"/>
</dbReference>
<keyword evidence="2" id="KW-0812">Transmembrane</keyword>
<feature type="transmembrane region" description="Helical" evidence="2">
    <location>
        <begin position="226"/>
        <end position="243"/>
    </location>
</feature>
<keyword evidence="2" id="KW-0472">Membrane</keyword>
<dbReference type="EMBL" id="JACOFU010000003">
    <property type="protein sequence ID" value="MBC3831872.1"/>
    <property type="molecule type" value="Genomic_DNA"/>
</dbReference>